<dbReference type="Pfam" id="PF02746">
    <property type="entry name" value="MR_MLE_N"/>
    <property type="match status" value="1"/>
</dbReference>
<organism evidence="5 6">
    <name type="scientific">Bradyrhizobium canariense</name>
    <dbReference type="NCBI Taxonomy" id="255045"/>
    <lineage>
        <taxon>Bacteria</taxon>
        <taxon>Pseudomonadati</taxon>
        <taxon>Pseudomonadota</taxon>
        <taxon>Alphaproteobacteria</taxon>
        <taxon>Hyphomicrobiales</taxon>
        <taxon>Nitrobacteraceae</taxon>
        <taxon>Bradyrhizobium</taxon>
    </lineage>
</organism>
<dbReference type="Gene3D" id="3.30.390.10">
    <property type="entry name" value="Enolase-like, N-terminal domain"/>
    <property type="match status" value="1"/>
</dbReference>
<dbReference type="InterPro" id="IPR013342">
    <property type="entry name" value="Mandelate_racemase_C"/>
</dbReference>
<keyword evidence="6" id="KW-1185">Reference proteome</keyword>
<evidence type="ECO:0000256" key="3">
    <source>
        <dbReference type="ARBA" id="ARBA00022842"/>
    </source>
</evidence>
<dbReference type="InterPro" id="IPR046945">
    <property type="entry name" value="RHMD-like"/>
</dbReference>
<dbReference type="InterPro" id="IPR013341">
    <property type="entry name" value="Mandelate_racemase_N_dom"/>
</dbReference>
<dbReference type="EMBL" id="LT629750">
    <property type="protein sequence ID" value="SDT23070.1"/>
    <property type="molecule type" value="Genomic_DNA"/>
</dbReference>
<comment type="cofactor">
    <cofactor evidence="1">
        <name>Mg(2+)</name>
        <dbReference type="ChEBI" id="CHEBI:18420"/>
    </cofactor>
</comment>
<keyword evidence="3" id="KW-0460">Magnesium</keyword>
<dbReference type="Gene3D" id="3.20.20.120">
    <property type="entry name" value="Enolase-like C-terminal domain"/>
    <property type="match status" value="1"/>
</dbReference>
<evidence type="ECO:0000256" key="1">
    <source>
        <dbReference type="ARBA" id="ARBA00001946"/>
    </source>
</evidence>
<dbReference type="PANTHER" id="PTHR13794">
    <property type="entry name" value="ENOLASE SUPERFAMILY, MANDELATE RACEMASE"/>
    <property type="match status" value="1"/>
</dbReference>
<dbReference type="GO" id="GO:0016052">
    <property type="term" value="P:carbohydrate catabolic process"/>
    <property type="evidence" value="ECO:0007669"/>
    <property type="project" value="TreeGrafter"/>
</dbReference>
<dbReference type="CDD" id="cd03316">
    <property type="entry name" value="MR_like"/>
    <property type="match status" value="1"/>
</dbReference>
<evidence type="ECO:0000259" key="4">
    <source>
        <dbReference type="SMART" id="SM00922"/>
    </source>
</evidence>
<dbReference type="Pfam" id="PF13378">
    <property type="entry name" value="MR_MLE_C"/>
    <property type="match status" value="1"/>
</dbReference>
<dbReference type="AlphaFoldDB" id="A0A1H1YNX6"/>
<dbReference type="SFLD" id="SFLDS00001">
    <property type="entry name" value="Enolase"/>
    <property type="match status" value="1"/>
</dbReference>
<dbReference type="RefSeq" id="WP_146689152.1">
    <property type="nucleotide sequence ID" value="NZ_LT629750.1"/>
</dbReference>
<dbReference type="GO" id="GO:0016836">
    <property type="term" value="F:hydro-lyase activity"/>
    <property type="evidence" value="ECO:0007669"/>
    <property type="project" value="TreeGrafter"/>
</dbReference>
<dbReference type="Proteomes" id="UP000243904">
    <property type="component" value="Chromosome I"/>
</dbReference>
<dbReference type="GO" id="GO:0009063">
    <property type="term" value="P:amino acid catabolic process"/>
    <property type="evidence" value="ECO:0007669"/>
    <property type="project" value="InterPro"/>
</dbReference>
<sequence length="382" mass="41853">MNRRTEERPAPRPAVAPQRIVKAETILVSIPFESGGTPPWSFGGSPRLQFDTLFVRLETEDGIVGWGEAFSRGEDKSLAALIETRVLPLVIGRNAFEISKIKFDLEFQLQNFGRIGPIVYGISAVDIALWDIMGKLTGVPLSTLLGGAFAGEVEVYASLMRYGNCADVVKATRQAIERGYRYIKLHEITENEIRASVEAAGSDALVMLDTNCPWSVAEALRYDELLKPLNLYWLEEPVWPPENYVGLARVKATGRHRIAAGENAGSLHDFVAMIEANAIDIAQPDVAKTGGVSELLKIAALCDAKGIEFVPHCAIFGPGQVATIHLSAAQRQLPLLERLYCDFEAELYRGETTPKRGKVRVPAGPGLGLDPALDVIDRYRVK</sequence>
<dbReference type="InterPro" id="IPR029065">
    <property type="entry name" value="Enolase_C-like"/>
</dbReference>
<reference evidence="6" key="1">
    <citation type="submission" date="2016-10" db="EMBL/GenBank/DDBJ databases">
        <authorList>
            <person name="Varghese N."/>
            <person name="Submissions S."/>
        </authorList>
    </citation>
    <scope>NUCLEOTIDE SEQUENCE [LARGE SCALE GENOMIC DNA]</scope>
    <source>
        <strain evidence="6">GAS369</strain>
    </source>
</reference>
<dbReference type="InterPro" id="IPR018110">
    <property type="entry name" value="Mandel_Rmase/mucon_lact_enz_CS"/>
</dbReference>
<accession>A0A1H1YNX6</accession>
<dbReference type="GO" id="GO:0000287">
    <property type="term" value="F:magnesium ion binding"/>
    <property type="evidence" value="ECO:0007669"/>
    <property type="project" value="UniProtKB-ARBA"/>
</dbReference>
<protein>
    <submittedName>
        <fullName evidence="5">L-alanine-DL-glutamate epimerase</fullName>
    </submittedName>
</protein>
<evidence type="ECO:0000313" key="6">
    <source>
        <dbReference type="Proteomes" id="UP000243904"/>
    </source>
</evidence>
<feature type="domain" description="Mandelate racemase/muconate lactonizing enzyme C-terminal" evidence="4">
    <location>
        <begin position="166"/>
        <end position="257"/>
    </location>
</feature>
<dbReference type="InterPro" id="IPR036849">
    <property type="entry name" value="Enolase-like_C_sf"/>
</dbReference>
<dbReference type="PANTHER" id="PTHR13794:SF58">
    <property type="entry name" value="MITOCHONDRIAL ENOLASE SUPERFAMILY MEMBER 1"/>
    <property type="match status" value="1"/>
</dbReference>
<dbReference type="SFLD" id="SFLDG00179">
    <property type="entry name" value="mandelate_racemase"/>
    <property type="match status" value="1"/>
</dbReference>
<evidence type="ECO:0000256" key="2">
    <source>
        <dbReference type="ARBA" id="ARBA00022723"/>
    </source>
</evidence>
<evidence type="ECO:0000313" key="5">
    <source>
        <dbReference type="EMBL" id="SDT23070.1"/>
    </source>
</evidence>
<keyword evidence="2" id="KW-0479">Metal-binding</keyword>
<dbReference type="SMART" id="SM00922">
    <property type="entry name" value="MR_MLE"/>
    <property type="match status" value="1"/>
</dbReference>
<proteinExistence type="predicted"/>
<gene>
    <name evidence="5" type="ORF">SAMN05444158_4926</name>
</gene>
<name>A0A1H1YNX6_9BRAD</name>
<dbReference type="SUPFAM" id="SSF51604">
    <property type="entry name" value="Enolase C-terminal domain-like"/>
    <property type="match status" value="1"/>
</dbReference>
<dbReference type="InterPro" id="IPR029017">
    <property type="entry name" value="Enolase-like_N"/>
</dbReference>
<dbReference type="SUPFAM" id="SSF54826">
    <property type="entry name" value="Enolase N-terminal domain-like"/>
    <property type="match status" value="1"/>
</dbReference>
<dbReference type="PROSITE" id="PS00909">
    <property type="entry name" value="MR_MLE_2"/>
    <property type="match status" value="1"/>
</dbReference>